<proteinExistence type="predicted"/>
<name>A0A183EJT6_9BILA</name>
<protein>
    <submittedName>
        <fullName evidence="2 4">Uncharacterized protein</fullName>
    </submittedName>
</protein>
<dbReference type="EMBL" id="UYRT01092106">
    <property type="protein sequence ID" value="VDN37805.1"/>
    <property type="molecule type" value="Genomic_DNA"/>
</dbReference>
<dbReference type="WBParaSite" id="GPUH_0002125201-mRNA-1">
    <property type="protein sequence ID" value="GPUH_0002125201-mRNA-1"/>
    <property type="gene ID" value="GPUH_0002125201"/>
</dbReference>
<sequence length="159" mass="17226">MSQKRMIPLPFPIMYTAATFVLNFYLFDDSTRHARSLTRIGAFPSETVVTEGSTAAAAAAAATTGAAATTATTSSWMNDTGISVCPTAAAAAVSAVSTATPNNVLKRPSDFLIDGVAYEKRLKVEPIQEDHKFVFYAFLHLIMQVQEHVLSRSYFCIHT</sequence>
<dbReference type="Proteomes" id="UP000271098">
    <property type="component" value="Unassembled WGS sequence"/>
</dbReference>
<keyword evidence="3" id="KW-1185">Reference proteome</keyword>
<evidence type="ECO:0000256" key="1">
    <source>
        <dbReference type="SAM" id="Phobius"/>
    </source>
</evidence>
<feature type="transmembrane region" description="Helical" evidence="1">
    <location>
        <begin position="6"/>
        <end position="27"/>
    </location>
</feature>
<reference evidence="4" key="1">
    <citation type="submission" date="2016-06" db="UniProtKB">
        <authorList>
            <consortium name="WormBaseParasite"/>
        </authorList>
    </citation>
    <scope>IDENTIFICATION</scope>
</reference>
<evidence type="ECO:0000313" key="2">
    <source>
        <dbReference type="EMBL" id="VDN37805.1"/>
    </source>
</evidence>
<accession>A0A183EJT6</accession>
<evidence type="ECO:0000313" key="4">
    <source>
        <dbReference type="WBParaSite" id="GPUH_0002125201-mRNA-1"/>
    </source>
</evidence>
<organism evidence="4">
    <name type="scientific">Gongylonema pulchrum</name>
    <dbReference type="NCBI Taxonomy" id="637853"/>
    <lineage>
        <taxon>Eukaryota</taxon>
        <taxon>Metazoa</taxon>
        <taxon>Ecdysozoa</taxon>
        <taxon>Nematoda</taxon>
        <taxon>Chromadorea</taxon>
        <taxon>Rhabditida</taxon>
        <taxon>Spirurina</taxon>
        <taxon>Spiruromorpha</taxon>
        <taxon>Spiruroidea</taxon>
        <taxon>Gongylonematidae</taxon>
        <taxon>Gongylonema</taxon>
    </lineage>
</organism>
<dbReference type="AlphaFoldDB" id="A0A183EJT6"/>
<keyword evidence="1" id="KW-1133">Transmembrane helix</keyword>
<evidence type="ECO:0000313" key="3">
    <source>
        <dbReference type="Proteomes" id="UP000271098"/>
    </source>
</evidence>
<gene>
    <name evidence="2" type="ORF">GPUH_LOCUS21227</name>
</gene>
<reference evidence="2 3" key="2">
    <citation type="submission" date="2018-11" db="EMBL/GenBank/DDBJ databases">
        <authorList>
            <consortium name="Pathogen Informatics"/>
        </authorList>
    </citation>
    <scope>NUCLEOTIDE SEQUENCE [LARGE SCALE GENOMIC DNA]</scope>
</reference>
<keyword evidence="1" id="KW-0812">Transmembrane</keyword>
<keyword evidence="1" id="KW-0472">Membrane</keyword>